<name>A0A8B9F261_9PSIT</name>
<accession>A0A8B9F261</accession>
<dbReference type="GO" id="GO:0005737">
    <property type="term" value="C:cytoplasm"/>
    <property type="evidence" value="ECO:0007669"/>
    <property type="project" value="TreeGrafter"/>
</dbReference>
<dbReference type="Gene3D" id="1.25.40.90">
    <property type="match status" value="1"/>
</dbReference>
<evidence type="ECO:0000313" key="2">
    <source>
        <dbReference type="Proteomes" id="UP000694522"/>
    </source>
</evidence>
<reference evidence="1" key="1">
    <citation type="submission" date="2025-08" db="UniProtKB">
        <authorList>
            <consortium name="Ensembl"/>
        </authorList>
    </citation>
    <scope>IDENTIFICATION</scope>
</reference>
<dbReference type="AlphaFoldDB" id="A0A8B9F261"/>
<dbReference type="GO" id="GO:0000993">
    <property type="term" value="F:RNA polymerase II complex binding"/>
    <property type="evidence" value="ECO:0007669"/>
    <property type="project" value="InterPro"/>
</dbReference>
<dbReference type="InterPro" id="IPR045154">
    <property type="entry name" value="PCF11-like"/>
</dbReference>
<evidence type="ECO:0000313" key="1">
    <source>
        <dbReference type="Ensembl" id="ENSACOP00000003629.1"/>
    </source>
</evidence>
<dbReference type="InterPro" id="IPR008942">
    <property type="entry name" value="ENTH_VHS"/>
</dbReference>
<sequence>SSQQTPLVAGGSKAREEVCRKYRSLLQQLTTNSKRHIGVLTALAKEMKHFSKDIVYLIEAQITQVFICH</sequence>
<protein>
    <submittedName>
        <fullName evidence="1">Uncharacterized protein</fullName>
    </submittedName>
</protein>
<dbReference type="PANTHER" id="PTHR15921:SF3">
    <property type="entry name" value="PRE-MRNA CLEAVAGE COMPLEX 2 PROTEIN PCF11"/>
    <property type="match status" value="1"/>
</dbReference>
<dbReference type="GO" id="GO:0031124">
    <property type="term" value="P:mRNA 3'-end processing"/>
    <property type="evidence" value="ECO:0007669"/>
    <property type="project" value="InterPro"/>
</dbReference>
<dbReference type="GO" id="GO:0006369">
    <property type="term" value="P:termination of RNA polymerase II transcription"/>
    <property type="evidence" value="ECO:0007669"/>
    <property type="project" value="InterPro"/>
</dbReference>
<proteinExistence type="predicted"/>
<organism evidence="1 2">
    <name type="scientific">Amazona collaria</name>
    <name type="common">yellow-billed parrot</name>
    <dbReference type="NCBI Taxonomy" id="241587"/>
    <lineage>
        <taxon>Eukaryota</taxon>
        <taxon>Metazoa</taxon>
        <taxon>Chordata</taxon>
        <taxon>Craniata</taxon>
        <taxon>Vertebrata</taxon>
        <taxon>Euteleostomi</taxon>
        <taxon>Archelosauria</taxon>
        <taxon>Archosauria</taxon>
        <taxon>Dinosauria</taxon>
        <taxon>Saurischia</taxon>
        <taxon>Theropoda</taxon>
        <taxon>Coelurosauria</taxon>
        <taxon>Aves</taxon>
        <taxon>Neognathae</taxon>
        <taxon>Neoaves</taxon>
        <taxon>Telluraves</taxon>
        <taxon>Australaves</taxon>
        <taxon>Psittaciformes</taxon>
        <taxon>Psittacidae</taxon>
        <taxon>Amazona</taxon>
    </lineage>
</organism>
<reference evidence="1" key="2">
    <citation type="submission" date="2025-09" db="UniProtKB">
        <authorList>
            <consortium name="Ensembl"/>
        </authorList>
    </citation>
    <scope>IDENTIFICATION</scope>
</reference>
<dbReference type="Proteomes" id="UP000694522">
    <property type="component" value="Unplaced"/>
</dbReference>
<dbReference type="Ensembl" id="ENSACOT00000003763.1">
    <property type="protein sequence ID" value="ENSACOP00000003629.1"/>
    <property type="gene ID" value="ENSACOG00000002553.1"/>
</dbReference>
<dbReference type="SUPFAM" id="SSF48464">
    <property type="entry name" value="ENTH/VHS domain"/>
    <property type="match status" value="1"/>
</dbReference>
<dbReference type="GO" id="GO:0005849">
    <property type="term" value="C:mRNA cleavage factor complex"/>
    <property type="evidence" value="ECO:0007669"/>
    <property type="project" value="TreeGrafter"/>
</dbReference>
<dbReference type="GO" id="GO:0003729">
    <property type="term" value="F:mRNA binding"/>
    <property type="evidence" value="ECO:0007669"/>
    <property type="project" value="InterPro"/>
</dbReference>
<keyword evidence="2" id="KW-1185">Reference proteome</keyword>
<dbReference type="PANTHER" id="PTHR15921">
    <property type="entry name" value="PRE-MRNA CLEAVAGE COMPLEX II"/>
    <property type="match status" value="1"/>
</dbReference>